<feature type="transmembrane region" description="Helical" evidence="7">
    <location>
        <begin position="148"/>
        <end position="171"/>
    </location>
</feature>
<dbReference type="Pfam" id="PF20684">
    <property type="entry name" value="Fung_rhodopsin"/>
    <property type="match status" value="1"/>
</dbReference>
<dbReference type="Proteomes" id="UP000244855">
    <property type="component" value="Unassembled WGS sequence"/>
</dbReference>
<keyword evidence="2 7" id="KW-0812">Transmembrane</keyword>
<dbReference type="EMBL" id="KZ805501">
    <property type="protein sequence ID" value="PVH95288.1"/>
    <property type="molecule type" value="Genomic_DNA"/>
</dbReference>
<dbReference type="OrthoDB" id="5342292at2759"/>
<sequence length="419" mass="45994">MLKGGMPPPPGVTPNFENPEKMVWTASIVTQALCISIVGAIVALRLYVRIHIIRMFQLEDWLICAGYLMAVGYSIIALVMNHYGGGMNMWEVPKEKLTPFGIVRWVIPSSRRTVYCTMIIYGPCAFCIKASILLVIARIFAPIPRAVLSAYIILGALLAYYLPVLFLKSVICQPVERFWHPTVDGKCFDKRALILADAFISVISDTIIVAVPLPLVFKHVQKRKRVKIAMVFSIGGLACICTVIRLIDIVKNGKTQNQTLVFMRVNLWGIAEVYIGLIAACMPFLPAFWKHHFGKNDATGYTRQSEGTGGIEMLSSNSRGGGGKRSVTVSAQKQQGCCCGSDENILMDSPPLGPMSTASPKRTSFEQNSQTEMLPAAPPPAFTSCRDALHITKTVQIEQSYAQVSEASLDSRVDGTVFP</sequence>
<feature type="region of interest" description="Disordered" evidence="6">
    <location>
        <begin position="304"/>
        <end position="326"/>
    </location>
</feature>
<evidence type="ECO:0000256" key="7">
    <source>
        <dbReference type="SAM" id="Phobius"/>
    </source>
</evidence>
<protein>
    <recommendedName>
        <fullName evidence="8">Rhodopsin domain-containing protein</fullName>
    </recommendedName>
</protein>
<proteinExistence type="inferred from homology"/>
<evidence type="ECO:0000256" key="1">
    <source>
        <dbReference type="ARBA" id="ARBA00004141"/>
    </source>
</evidence>
<evidence type="ECO:0000256" key="4">
    <source>
        <dbReference type="ARBA" id="ARBA00023136"/>
    </source>
</evidence>
<dbReference type="PANTHER" id="PTHR33048:SF108">
    <property type="entry name" value="INTEGRAL MEMBRANE PROTEIN"/>
    <property type="match status" value="1"/>
</dbReference>
<evidence type="ECO:0000256" key="6">
    <source>
        <dbReference type="SAM" id="MobiDB-lite"/>
    </source>
</evidence>
<feature type="transmembrane region" description="Helical" evidence="7">
    <location>
        <begin position="118"/>
        <end position="141"/>
    </location>
</feature>
<feature type="transmembrane region" description="Helical" evidence="7">
    <location>
        <begin position="267"/>
        <end position="289"/>
    </location>
</feature>
<keyword evidence="4 7" id="KW-0472">Membrane</keyword>
<dbReference type="GO" id="GO:0016020">
    <property type="term" value="C:membrane"/>
    <property type="evidence" value="ECO:0007669"/>
    <property type="project" value="UniProtKB-SubCell"/>
</dbReference>
<dbReference type="InterPro" id="IPR052337">
    <property type="entry name" value="SAT4-like"/>
</dbReference>
<gene>
    <name evidence="9" type="ORF">DM02DRAFT_537692</name>
</gene>
<evidence type="ECO:0000313" key="10">
    <source>
        <dbReference type="Proteomes" id="UP000244855"/>
    </source>
</evidence>
<comment type="subcellular location">
    <subcellularLocation>
        <location evidence="1">Membrane</location>
        <topology evidence="1">Multi-pass membrane protein</topology>
    </subcellularLocation>
</comment>
<dbReference type="STRING" id="97972.A0A2V1DB15"/>
<feature type="compositionally biased region" description="Polar residues" evidence="6">
    <location>
        <begin position="356"/>
        <end position="372"/>
    </location>
</feature>
<dbReference type="InterPro" id="IPR049326">
    <property type="entry name" value="Rhodopsin_dom_fungi"/>
</dbReference>
<keyword evidence="10" id="KW-1185">Reference proteome</keyword>
<evidence type="ECO:0000256" key="2">
    <source>
        <dbReference type="ARBA" id="ARBA00022692"/>
    </source>
</evidence>
<feature type="transmembrane region" description="Helical" evidence="7">
    <location>
        <begin position="191"/>
        <end position="216"/>
    </location>
</feature>
<feature type="transmembrane region" description="Helical" evidence="7">
    <location>
        <begin position="22"/>
        <end position="48"/>
    </location>
</feature>
<name>A0A2V1DB15_9PLEO</name>
<comment type="similarity">
    <text evidence="5">Belongs to the SAT4 family.</text>
</comment>
<feature type="domain" description="Rhodopsin" evidence="8">
    <location>
        <begin position="44"/>
        <end position="287"/>
    </location>
</feature>
<evidence type="ECO:0000256" key="5">
    <source>
        <dbReference type="ARBA" id="ARBA00038359"/>
    </source>
</evidence>
<feature type="transmembrane region" description="Helical" evidence="7">
    <location>
        <begin position="228"/>
        <end position="247"/>
    </location>
</feature>
<dbReference type="AlphaFoldDB" id="A0A2V1DB15"/>
<feature type="transmembrane region" description="Helical" evidence="7">
    <location>
        <begin position="60"/>
        <end position="80"/>
    </location>
</feature>
<evidence type="ECO:0000259" key="8">
    <source>
        <dbReference type="Pfam" id="PF20684"/>
    </source>
</evidence>
<reference evidence="9 10" key="1">
    <citation type="journal article" date="2018" name="Sci. Rep.">
        <title>Comparative genomics provides insights into the lifestyle and reveals functional heterogeneity of dark septate endophytic fungi.</title>
        <authorList>
            <person name="Knapp D.G."/>
            <person name="Nemeth J.B."/>
            <person name="Barry K."/>
            <person name="Hainaut M."/>
            <person name="Henrissat B."/>
            <person name="Johnson J."/>
            <person name="Kuo A."/>
            <person name="Lim J.H.P."/>
            <person name="Lipzen A."/>
            <person name="Nolan M."/>
            <person name="Ohm R.A."/>
            <person name="Tamas L."/>
            <person name="Grigoriev I.V."/>
            <person name="Spatafora J.W."/>
            <person name="Nagy L.G."/>
            <person name="Kovacs G.M."/>
        </authorList>
    </citation>
    <scope>NUCLEOTIDE SEQUENCE [LARGE SCALE GENOMIC DNA]</scope>
    <source>
        <strain evidence="9 10">DSE2036</strain>
    </source>
</reference>
<feature type="region of interest" description="Disordered" evidence="6">
    <location>
        <begin position="348"/>
        <end position="377"/>
    </location>
</feature>
<organism evidence="9 10">
    <name type="scientific">Periconia macrospinosa</name>
    <dbReference type="NCBI Taxonomy" id="97972"/>
    <lineage>
        <taxon>Eukaryota</taxon>
        <taxon>Fungi</taxon>
        <taxon>Dikarya</taxon>
        <taxon>Ascomycota</taxon>
        <taxon>Pezizomycotina</taxon>
        <taxon>Dothideomycetes</taxon>
        <taxon>Pleosporomycetidae</taxon>
        <taxon>Pleosporales</taxon>
        <taxon>Massarineae</taxon>
        <taxon>Periconiaceae</taxon>
        <taxon>Periconia</taxon>
    </lineage>
</organism>
<keyword evidence="3 7" id="KW-1133">Transmembrane helix</keyword>
<evidence type="ECO:0000256" key="3">
    <source>
        <dbReference type="ARBA" id="ARBA00022989"/>
    </source>
</evidence>
<accession>A0A2V1DB15</accession>
<dbReference type="PANTHER" id="PTHR33048">
    <property type="entry name" value="PTH11-LIKE INTEGRAL MEMBRANE PROTEIN (AFU_ORTHOLOGUE AFUA_5G11245)"/>
    <property type="match status" value="1"/>
</dbReference>
<evidence type="ECO:0000313" key="9">
    <source>
        <dbReference type="EMBL" id="PVH95288.1"/>
    </source>
</evidence>